<dbReference type="Proteomes" id="UP000826271">
    <property type="component" value="Unassembled WGS sequence"/>
</dbReference>
<comment type="caution">
    <text evidence="3">The sequence shown here is derived from an EMBL/GenBank/DDBJ whole genome shotgun (WGS) entry which is preliminary data.</text>
</comment>
<dbReference type="Gene3D" id="2.130.10.10">
    <property type="entry name" value="YVTN repeat-like/Quinoprotein amine dehydrogenase"/>
    <property type="match status" value="1"/>
</dbReference>
<dbReference type="EMBL" id="WHWC01000010">
    <property type="protein sequence ID" value="KAG8375141.1"/>
    <property type="molecule type" value="Genomic_DNA"/>
</dbReference>
<dbReference type="InterPro" id="IPR050459">
    <property type="entry name" value="WD_repeat_RBAP46/RBAP48/MSI1"/>
</dbReference>
<keyword evidence="2" id="KW-0677">Repeat</keyword>
<dbReference type="PANTHER" id="PTHR22850">
    <property type="entry name" value="WD40 REPEAT FAMILY"/>
    <property type="match status" value="1"/>
</dbReference>
<protein>
    <submittedName>
        <fullName evidence="3">Uncharacterized protein</fullName>
    </submittedName>
</protein>
<proteinExistence type="predicted"/>
<dbReference type="InterPro" id="IPR036322">
    <property type="entry name" value="WD40_repeat_dom_sf"/>
</dbReference>
<organism evidence="3 4">
    <name type="scientific">Buddleja alternifolia</name>
    <dbReference type="NCBI Taxonomy" id="168488"/>
    <lineage>
        <taxon>Eukaryota</taxon>
        <taxon>Viridiplantae</taxon>
        <taxon>Streptophyta</taxon>
        <taxon>Embryophyta</taxon>
        <taxon>Tracheophyta</taxon>
        <taxon>Spermatophyta</taxon>
        <taxon>Magnoliopsida</taxon>
        <taxon>eudicotyledons</taxon>
        <taxon>Gunneridae</taxon>
        <taxon>Pentapetalae</taxon>
        <taxon>asterids</taxon>
        <taxon>lamiids</taxon>
        <taxon>Lamiales</taxon>
        <taxon>Scrophulariaceae</taxon>
        <taxon>Buddlejeae</taxon>
        <taxon>Buddleja</taxon>
    </lineage>
</organism>
<sequence>MTSGALKWNKQDRNTISAFSFLNILMAVFQIQLHNNCSSCKKMGCNIETDGSIPNTIAITTIQVVKKGVATLECTAKFNDEAHLPFITKSKTILRPGEVELAIVKKWVATAGYIEKSNDEAHSPFIRKSKTILHPGEVNRIRELPHNCNIVAAHTNSPDVFIWDVRTQLNQHIVGVKASKPDLSLTGHKDNAEFALPMSPTKPFVFSRGKEKNVVLWSIPNHISSLVANQEP</sequence>
<reference evidence="3" key="1">
    <citation type="submission" date="2019-10" db="EMBL/GenBank/DDBJ databases">
        <authorList>
            <person name="Zhang R."/>
            <person name="Pan Y."/>
            <person name="Wang J."/>
            <person name="Ma R."/>
            <person name="Yu S."/>
        </authorList>
    </citation>
    <scope>NUCLEOTIDE SEQUENCE</scope>
    <source>
        <strain evidence="3">LA-IB0</strain>
        <tissue evidence="3">Leaf</tissue>
    </source>
</reference>
<evidence type="ECO:0000256" key="2">
    <source>
        <dbReference type="ARBA" id="ARBA00022737"/>
    </source>
</evidence>
<evidence type="ECO:0000313" key="3">
    <source>
        <dbReference type="EMBL" id="KAG8375141.1"/>
    </source>
</evidence>
<keyword evidence="1" id="KW-0853">WD repeat</keyword>
<name>A0AAV6WXF1_9LAMI</name>
<dbReference type="InterPro" id="IPR015943">
    <property type="entry name" value="WD40/YVTN_repeat-like_dom_sf"/>
</dbReference>
<evidence type="ECO:0000313" key="4">
    <source>
        <dbReference type="Proteomes" id="UP000826271"/>
    </source>
</evidence>
<evidence type="ECO:0000256" key="1">
    <source>
        <dbReference type="ARBA" id="ARBA00022574"/>
    </source>
</evidence>
<keyword evidence="4" id="KW-1185">Reference proteome</keyword>
<accession>A0AAV6WXF1</accession>
<dbReference type="AlphaFoldDB" id="A0AAV6WXF1"/>
<dbReference type="SUPFAM" id="SSF50978">
    <property type="entry name" value="WD40 repeat-like"/>
    <property type="match status" value="1"/>
</dbReference>
<gene>
    <name evidence="3" type="ORF">BUALT_Bualt10G0069500</name>
</gene>